<feature type="non-terminal residue" evidence="1">
    <location>
        <position position="39"/>
    </location>
</feature>
<proteinExistence type="predicted"/>
<organism evidence="1">
    <name type="scientific">marine sediment metagenome</name>
    <dbReference type="NCBI Taxonomy" id="412755"/>
    <lineage>
        <taxon>unclassified sequences</taxon>
        <taxon>metagenomes</taxon>
        <taxon>ecological metagenomes</taxon>
    </lineage>
</organism>
<dbReference type="EMBL" id="LAZR01017046">
    <property type="protein sequence ID" value="KKM02014.1"/>
    <property type="molecule type" value="Genomic_DNA"/>
</dbReference>
<evidence type="ECO:0000313" key="1">
    <source>
        <dbReference type="EMBL" id="KKM02014.1"/>
    </source>
</evidence>
<name>A0A0F9GT91_9ZZZZ</name>
<reference evidence="1" key="1">
    <citation type="journal article" date="2015" name="Nature">
        <title>Complex archaea that bridge the gap between prokaryotes and eukaryotes.</title>
        <authorList>
            <person name="Spang A."/>
            <person name="Saw J.H."/>
            <person name="Jorgensen S.L."/>
            <person name="Zaremba-Niedzwiedzka K."/>
            <person name="Martijn J."/>
            <person name="Lind A.E."/>
            <person name="van Eijk R."/>
            <person name="Schleper C."/>
            <person name="Guy L."/>
            <person name="Ettema T.J."/>
        </authorList>
    </citation>
    <scope>NUCLEOTIDE SEQUENCE</scope>
</reference>
<gene>
    <name evidence="1" type="ORF">LCGC14_1788620</name>
</gene>
<protein>
    <submittedName>
        <fullName evidence="1">Uncharacterized protein</fullName>
    </submittedName>
</protein>
<comment type="caution">
    <text evidence="1">The sequence shown here is derived from an EMBL/GenBank/DDBJ whole genome shotgun (WGS) entry which is preliminary data.</text>
</comment>
<sequence length="39" mass="4178">MGHLTIEEKIMAEVKIDIMASDEATPAFNTAERSASGLV</sequence>
<dbReference type="AlphaFoldDB" id="A0A0F9GT91"/>
<accession>A0A0F9GT91</accession>